<evidence type="ECO:0000313" key="5">
    <source>
        <dbReference type="Proteomes" id="UP000249464"/>
    </source>
</evidence>
<sequence length="1477" mass="159845">MDQIANLFATYSSASDEPHDGAEVDPMQRTIPLAVLPQLIDTFEEQRGTVLLQEDEKDKLRAFAAQMPEQRVGVDMLISFIAASAASASTTPADDGTNDGHHSGNVTSTTEVQLDSDSGDTALRSSSPTSSAVALGLLQPDPFDSIADGSPAPRRRADSTRTQSDTSSLPSSPLNRSAIKKKRSFLAGKLSFGASPARSSTPSGLDVSRASAATLTAQQHELADLVASRGGTYLGVPLDGAVGSLDVNGKVESIRTAIRSQAIGRDKELATTLSSLTWPQIRAIDRAYEKKFGATLLDYVSTSKGLKGELEYALRGLIMGPLNFDVHLLSRALEGSTTNTSLLIDLLVARPPSDVALLRAAYRFRSSAANATPATTASIGSRHKTLDAAVLASATSNTKLKKAWEIVLQAKWEDTDEEGNSVLSPEQRKELLNNDLDMLKVGLRKGGNSDFVTKIILARSPAHVHALALEYRSHPQSLSQSIKQVYSTAAPALAKLLLHAVENGKNDDEGPGVWRDAKSLEAAIKGPGARNDMFAWRLVRLHWNRPRFALVQKAYTKKYKKPLLERVLAETTPASAFRDAVRGVISSASLAEPESTAEDERRLAALASKHNSNSLPEEVSKALGGAESSGISSSSPTELEGTGELSNPPSPRANSPEAERIASPDGALSRSSSPTAPRGFKIPPSASEPILSLVAEGHSTSSLSYIQRTTPLEPLGHRPGSSARGSLDSSTNSVRHARPIAPSRRRRPSEDLNKSTSSSGSLEARSPNESGLRSGSLSPASFARSPTPTTMLEGASFVRSRNRSSTPTDGSERSLSRRSSTTPSERPLSPSMTSPPVSTIDTTSYYSAPISPIRHEDEHEPSVISMRFFGEAPGSPETPLSYRVQRDASSASSSSGPSRPGSIFQVEGMGLGGDFQLADLHDASPFTGRNDPQTTQGMWRYATELSKKHKELEDRLSTSASSYEEQINELEGRLEEMRTELVAKRREEKDLRSNERQHLQQISALEGEVAKMTKALEKARESYDSMKRNYLDQCEEAEKLRSLVAETRRENRAAEETAHAQSLQAQQLERDREILQGAISRLEADLRLASQAQDTLDAQKQENLVLKETIDRLRFDLEEMQSSNRKSGFLEGGMSGSPDRGSMNSMSRSLGKELARNLAQEAMAARMEAEKDSGESDEAEDSDEVNETVVTTHRTIVGQLPDLKISKVSGTDVQSWVFLQHKKKTKKRSGTLTGPGPFVQRLQQSIVLAEIETQTDLTEVRAMDVQTDLSGAQVRLVAAPLIDQEVSVTPPPRAATPPLTDGELRAKFAEELGIDLLDFDRALESTKKGTVTTSSPRQAVTLLAREHFGPRRAGRYLSRMGTKAAIQAPQLFINVFPGFAKPYVAQILESSLTFCLYSVAVFLTGFISGTLLTPISHHHYFTPFQVQFGASDVTHNTLWGEGMVLGSSSGGHASEGLAFWLERMVWNGVSSVRRVPT</sequence>
<feature type="compositionally biased region" description="Polar residues" evidence="3">
    <location>
        <begin position="104"/>
        <end position="116"/>
    </location>
</feature>
<dbReference type="GO" id="GO:0005509">
    <property type="term" value="F:calcium ion binding"/>
    <property type="evidence" value="ECO:0007669"/>
    <property type="project" value="InterPro"/>
</dbReference>
<gene>
    <name evidence="4" type="primary">BQ5605_C002g01378</name>
    <name evidence="4" type="ORF">BQ5605_C002G01378</name>
</gene>
<keyword evidence="2" id="KW-0175">Coiled coil</keyword>
<feature type="compositionally biased region" description="Acidic residues" evidence="3">
    <location>
        <begin position="1175"/>
        <end position="1186"/>
    </location>
</feature>
<feature type="region of interest" description="Disordered" evidence="3">
    <location>
        <begin position="607"/>
        <end position="685"/>
    </location>
</feature>
<dbReference type="GO" id="GO:0005886">
    <property type="term" value="C:plasma membrane"/>
    <property type="evidence" value="ECO:0007669"/>
    <property type="project" value="TreeGrafter"/>
</dbReference>
<dbReference type="Gene3D" id="1.10.220.10">
    <property type="entry name" value="Annexin"/>
    <property type="match status" value="1"/>
</dbReference>
<dbReference type="GO" id="GO:0005544">
    <property type="term" value="F:calcium-dependent phospholipid binding"/>
    <property type="evidence" value="ECO:0007669"/>
    <property type="project" value="InterPro"/>
</dbReference>
<feature type="region of interest" description="Disordered" evidence="3">
    <location>
        <begin position="1163"/>
        <end position="1187"/>
    </location>
</feature>
<accession>A0A2X0P1I5</accession>
<feature type="compositionally biased region" description="Polar residues" evidence="3">
    <location>
        <begin position="723"/>
        <end position="734"/>
    </location>
</feature>
<dbReference type="GO" id="GO:0012506">
    <property type="term" value="C:vesicle membrane"/>
    <property type="evidence" value="ECO:0007669"/>
    <property type="project" value="TreeGrafter"/>
</dbReference>
<name>A0A2X0P1I5_9BASI</name>
<evidence type="ECO:0000256" key="1">
    <source>
        <dbReference type="ARBA" id="ARBA00007831"/>
    </source>
</evidence>
<protein>
    <submittedName>
        <fullName evidence="4">BQ5605_C002g01378 protein</fullName>
    </submittedName>
</protein>
<feature type="compositionally biased region" description="Polar residues" evidence="3">
    <location>
        <begin position="832"/>
        <end position="846"/>
    </location>
</feature>
<feature type="compositionally biased region" description="Basic residues" evidence="3">
    <location>
        <begin position="735"/>
        <end position="747"/>
    </location>
</feature>
<reference evidence="4 5" key="1">
    <citation type="submission" date="2016-11" db="EMBL/GenBank/DDBJ databases">
        <authorList>
            <person name="Jaros S."/>
            <person name="Januszkiewicz K."/>
            <person name="Wedrychowicz H."/>
        </authorList>
    </citation>
    <scope>NUCLEOTIDE SEQUENCE [LARGE SCALE GENOMIC DNA]</scope>
</reference>
<dbReference type="STRING" id="796604.A0A2X0P1I5"/>
<dbReference type="PANTHER" id="PTHR10502:SF102">
    <property type="entry name" value="ANNEXIN B11"/>
    <property type="match status" value="1"/>
</dbReference>
<dbReference type="GO" id="GO:0005737">
    <property type="term" value="C:cytoplasm"/>
    <property type="evidence" value="ECO:0007669"/>
    <property type="project" value="TreeGrafter"/>
</dbReference>
<feature type="compositionally biased region" description="Polar residues" evidence="3">
    <location>
        <begin position="754"/>
        <end position="790"/>
    </location>
</feature>
<dbReference type="InterPro" id="IPR037104">
    <property type="entry name" value="Annexin_sf"/>
</dbReference>
<proteinExistence type="inferred from homology"/>
<dbReference type="GO" id="GO:0001786">
    <property type="term" value="F:phosphatidylserine binding"/>
    <property type="evidence" value="ECO:0007669"/>
    <property type="project" value="TreeGrafter"/>
</dbReference>
<feature type="compositionally biased region" description="Polar residues" evidence="3">
    <location>
        <begin position="698"/>
        <end position="710"/>
    </location>
</feature>
<feature type="region of interest" description="Disordered" evidence="3">
    <location>
        <begin position="89"/>
        <end position="128"/>
    </location>
</feature>
<feature type="coiled-coil region" evidence="2">
    <location>
        <begin position="953"/>
        <end position="1109"/>
    </location>
</feature>
<feature type="region of interest" description="Disordered" evidence="3">
    <location>
        <begin position="1124"/>
        <end position="1146"/>
    </location>
</feature>
<evidence type="ECO:0000256" key="3">
    <source>
        <dbReference type="SAM" id="MobiDB-lite"/>
    </source>
</evidence>
<comment type="similarity">
    <text evidence="1">Belongs to the annexin family.</text>
</comment>
<dbReference type="SUPFAM" id="SSF47874">
    <property type="entry name" value="Annexin"/>
    <property type="match status" value="1"/>
</dbReference>
<feature type="compositionally biased region" description="Low complexity" evidence="3">
    <location>
        <begin position="888"/>
        <end position="902"/>
    </location>
</feature>
<feature type="region of interest" description="Disordered" evidence="3">
    <location>
        <begin position="698"/>
        <end position="935"/>
    </location>
</feature>
<dbReference type="EMBL" id="FQNC01000041">
    <property type="protein sequence ID" value="SGY32544.1"/>
    <property type="molecule type" value="Genomic_DNA"/>
</dbReference>
<evidence type="ECO:0000313" key="4">
    <source>
        <dbReference type="EMBL" id="SGY32544.1"/>
    </source>
</evidence>
<organism evidence="4 5">
    <name type="scientific">Microbotryum silenes-dioicae</name>
    <dbReference type="NCBI Taxonomy" id="796604"/>
    <lineage>
        <taxon>Eukaryota</taxon>
        <taxon>Fungi</taxon>
        <taxon>Dikarya</taxon>
        <taxon>Basidiomycota</taxon>
        <taxon>Pucciniomycotina</taxon>
        <taxon>Microbotryomycetes</taxon>
        <taxon>Microbotryales</taxon>
        <taxon>Microbotryaceae</taxon>
        <taxon>Microbotryum</taxon>
    </lineage>
</organism>
<evidence type="ECO:0000256" key="2">
    <source>
        <dbReference type="SAM" id="Coils"/>
    </source>
</evidence>
<feature type="compositionally biased region" description="Low complexity" evidence="3">
    <location>
        <begin position="817"/>
        <end position="831"/>
    </location>
</feature>
<dbReference type="Proteomes" id="UP000249464">
    <property type="component" value="Unassembled WGS sequence"/>
</dbReference>
<feature type="region of interest" description="Disordered" evidence="3">
    <location>
        <begin position="140"/>
        <end position="178"/>
    </location>
</feature>
<keyword evidence="5" id="KW-1185">Reference proteome</keyword>
<dbReference type="GO" id="GO:0005634">
    <property type="term" value="C:nucleus"/>
    <property type="evidence" value="ECO:0007669"/>
    <property type="project" value="TreeGrafter"/>
</dbReference>
<dbReference type="PANTHER" id="PTHR10502">
    <property type="entry name" value="ANNEXIN"/>
    <property type="match status" value="1"/>
</dbReference>
<feature type="compositionally biased region" description="Polar residues" evidence="3">
    <location>
        <begin position="160"/>
        <end position="175"/>
    </location>
</feature>